<dbReference type="PROSITE" id="PS51447">
    <property type="entry name" value="FDX_ACB"/>
    <property type="match status" value="1"/>
</dbReference>
<dbReference type="GO" id="GO:0005524">
    <property type="term" value="F:ATP binding"/>
    <property type="evidence" value="ECO:0007669"/>
    <property type="project" value="UniProtKB-KW"/>
</dbReference>
<dbReference type="VEuPathDB" id="ToxoDB:EMWEY_00037040"/>
<keyword evidence="11" id="KW-1185">Reference proteome</keyword>
<keyword evidence="3" id="KW-0547">Nucleotide-binding</keyword>
<dbReference type="InterPro" id="IPR002319">
    <property type="entry name" value="Phenylalanyl-tRNA_Synthase"/>
</dbReference>
<feature type="compositionally biased region" description="Low complexity" evidence="8">
    <location>
        <begin position="319"/>
        <end position="353"/>
    </location>
</feature>
<gene>
    <name evidence="10" type="ORF">EMWEY_00037040</name>
</gene>
<evidence type="ECO:0000259" key="9">
    <source>
        <dbReference type="PROSITE" id="PS51447"/>
    </source>
</evidence>
<dbReference type="Gene3D" id="3.30.930.10">
    <property type="entry name" value="Bira Bifunctional Protein, Domain 2"/>
    <property type="match status" value="1"/>
</dbReference>
<keyword evidence="6" id="KW-0030">Aminoacyl-tRNA synthetase</keyword>
<dbReference type="Proteomes" id="UP000030763">
    <property type="component" value="Unassembled WGS sequence"/>
</dbReference>
<protein>
    <recommendedName>
        <fullName evidence="9">FDX-ACB domain-containing protein</fullName>
    </recommendedName>
</protein>
<feature type="region of interest" description="Disordered" evidence="8">
    <location>
        <begin position="319"/>
        <end position="362"/>
    </location>
</feature>
<dbReference type="SUPFAM" id="SSF55681">
    <property type="entry name" value="Class II aaRS and biotin synthetases"/>
    <property type="match status" value="1"/>
</dbReference>
<dbReference type="GO" id="GO:0005739">
    <property type="term" value="C:mitochondrion"/>
    <property type="evidence" value="ECO:0007669"/>
    <property type="project" value="TreeGrafter"/>
</dbReference>
<dbReference type="GeneID" id="25337690"/>
<dbReference type="GO" id="GO:0006432">
    <property type="term" value="P:phenylalanyl-tRNA aminoacylation"/>
    <property type="evidence" value="ECO:0007669"/>
    <property type="project" value="TreeGrafter"/>
</dbReference>
<feature type="domain" description="FDX-ACB" evidence="9">
    <location>
        <begin position="794"/>
        <end position="945"/>
    </location>
</feature>
<dbReference type="RefSeq" id="XP_013337653.1">
    <property type="nucleotide sequence ID" value="XM_013482199.1"/>
</dbReference>
<keyword evidence="5" id="KW-0648">Protein biosynthesis</keyword>
<feature type="coiled-coil region" evidence="7">
    <location>
        <begin position="543"/>
        <end position="571"/>
    </location>
</feature>
<dbReference type="Pfam" id="PF01409">
    <property type="entry name" value="tRNA-synt_2d"/>
    <property type="match status" value="3"/>
</dbReference>
<dbReference type="EMBL" id="HG721980">
    <property type="protein sequence ID" value="CDJ61003.1"/>
    <property type="molecule type" value="Genomic_DNA"/>
</dbReference>
<feature type="region of interest" description="Disordered" evidence="8">
    <location>
        <begin position="840"/>
        <end position="860"/>
    </location>
</feature>
<dbReference type="OrthoDB" id="354623at2759"/>
<feature type="compositionally biased region" description="Low complexity" evidence="8">
    <location>
        <begin position="848"/>
        <end position="860"/>
    </location>
</feature>
<evidence type="ECO:0000256" key="4">
    <source>
        <dbReference type="ARBA" id="ARBA00022840"/>
    </source>
</evidence>
<dbReference type="InterPro" id="IPR005121">
    <property type="entry name" value="Fdx_antiC-bd"/>
</dbReference>
<evidence type="ECO:0000256" key="5">
    <source>
        <dbReference type="ARBA" id="ARBA00022917"/>
    </source>
</evidence>
<feature type="region of interest" description="Disordered" evidence="8">
    <location>
        <begin position="414"/>
        <end position="445"/>
    </location>
</feature>
<evidence type="ECO:0000313" key="10">
    <source>
        <dbReference type="EMBL" id="CDJ61003.1"/>
    </source>
</evidence>
<dbReference type="Pfam" id="PF03147">
    <property type="entry name" value="FDX-ACB"/>
    <property type="match status" value="1"/>
</dbReference>
<sequence length="945" mass="102401">MRGPLRFVLRGRLCTRGAPTCGAATARDSRGCPKASSWSRDIKSRSASGAALATPPIASSVSAAAAAAGAATSAAAASAAFVAAATARRSGLRLLCSQAPYATATNTTKVSRSSCGPTGPAAAAATTSAALARARTTVAVQTTAENVVAPAKEAPADAAAKGKAVLARNAAAKRVSASPALSAAAAAATVESADDAAKHIASDDFDPTAAGRGAGGAACAPAEAEGRAVEAIEAGGETAEAASASIAQQLSALWGLPPKPPHIPQIVWTGLLRGLHLSPSNPIGITAGLLREFFQQQQQQQEKDHALFSPLYLAPQADRLKQQQQQRQNQLQNALQRQPQHCQPQREQQNRSNPRPPQQREGGFVYLDKLSPIVSVEQNFDCLLIPPFHCSRSTSDTFYLNPYFSLPHRQLAALDQQQSSSSSSSSSIKPSNSITDASNPESSSDNKRMLLLRTHGTAHQARLLSLGVQQALWCGPVARRDRSDKTHFPVFHQGDGICIFSPTPSCCAEETPQQLQRQQNQKTKCSPLSLQLLQTQHRAVLSAVSLAAQIRQQEEQQQQELQQEYQDMHASLEKDAHAAGLDVGDVFSLCSFACFKETNPYRDNPVVLQLQLTLEKLIRFLWAHRTQADIQLQASSSNNSSTSSKVELRWVYNAEFPFTHPSLELEVLHDGHWLEVLGAGEIKPQIIAAACAAQQQQRQQQQQQQGPSRLPDARQPREQDGDGGKQQDLLRHLPEGYVGLTLHAASRGWAYGLGLERLCMLLFSIDDIRLLWSQDLRFTQQFSHGKVCPFVPFSHMPPVYKDISFWLPQQVLSSRENSSSSNSSSNKDVSEVIISQDISSRNNEASDDSSMTDSSNSCRSNKTNQSALKEFDLCAFKEICKDVGGNLIENVQIQDSFMHPVSLQKSLCLRITYKAPDRTLTHAEVNAMQAEICTLLQQRFNVRLR</sequence>
<keyword evidence="7" id="KW-0175">Coiled coil</keyword>
<reference evidence="10" key="2">
    <citation type="submission" date="2013-10" db="EMBL/GenBank/DDBJ databases">
        <authorList>
            <person name="Aslett M."/>
        </authorList>
    </citation>
    <scope>NUCLEOTIDE SEQUENCE [LARGE SCALE GENOMIC DNA]</scope>
    <source>
        <strain evidence="10">Weybridge</strain>
    </source>
</reference>
<dbReference type="SUPFAM" id="SSF54991">
    <property type="entry name" value="Anticodon-binding domain of PheRS"/>
    <property type="match status" value="1"/>
</dbReference>
<comment type="similarity">
    <text evidence="1">Belongs to the class-II aminoacyl-tRNA synthetase family.</text>
</comment>
<evidence type="ECO:0000256" key="1">
    <source>
        <dbReference type="ARBA" id="ARBA00008226"/>
    </source>
</evidence>
<evidence type="ECO:0000256" key="2">
    <source>
        <dbReference type="ARBA" id="ARBA00022598"/>
    </source>
</evidence>
<dbReference type="PANTHER" id="PTHR11538">
    <property type="entry name" value="PHENYLALANYL-TRNA SYNTHETASE"/>
    <property type="match status" value="1"/>
</dbReference>
<dbReference type="GO" id="GO:0004826">
    <property type="term" value="F:phenylalanine-tRNA ligase activity"/>
    <property type="evidence" value="ECO:0007669"/>
    <property type="project" value="TreeGrafter"/>
</dbReference>
<dbReference type="OMA" id="SENWMEV"/>
<dbReference type="GO" id="GO:0000049">
    <property type="term" value="F:tRNA binding"/>
    <property type="evidence" value="ECO:0007669"/>
    <property type="project" value="InterPro"/>
</dbReference>
<name>U6MD53_EIMMA</name>
<dbReference type="SMART" id="SM00896">
    <property type="entry name" value="FDX-ACB"/>
    <property type="match status" value="1"/>
</dbReference>
<reference evidence="10" key="1">
    <citation type="submission" date="2013-10" db="EMBL/GenBank/DDBJ databases">
        <title>Genomic analysis of the causative agents of coccidiosis in chickens.</title>
        <authorList>
            <person name="Reid A.J."/>
            <person name="Blake D."/>
            <person name="Billington K."/>
            <person name="Browne H."/>
            <person name="Dunn M."/>
            <person name="Hung S."/>
            <person name="Kawahara F."/>
            <person name="Miranda-Saavedra D."/>
            <person name="Mourier T."/>
            <person name="Nagra H."/>
            <person name="Otto T.D."/>
            <person name="Rawlings N."/>
            <person name="Sanchez A."/>
            <person name="Sanders M."/>
            <person name="Subramaniam C."/>
            <person name="Tay Y."/>
            <person name="Dear P."/>
            <person name="Doerig C."/>
            <person name="Gruber A."/>
            <person name="Parkinson J."/>
            <person name="Shirley M."/>
            <person name="Wan K.L."/>
            <person name="Berriman M."/>
            <person name="Tomley F."/>
            <person name="Pain A."/>
        </authorList>
    </citation>
    <scope>NUCLEOTIDE SEQUENCE [LARGE SCALE GENOMIC DNA]</scope>
    <source>
        <strain evidence="10">Weybridge</strain>
    </source>
</reference>
<feature type="compositionally biased region" description="Polar residues" evidence="8">
    <location>
        <begin position="428"/>
        <end position="443"/>
    </location>
</feature>
<evidence type="ECO:0000256" key="6">
    <source>
        <dbReference type="ARBA" id="ARBA00023146"/>
    </source>
</evidence>
<dbReference type="InterPro" id="IPR036690">
    <property type="entry name" value="Fdx_antiC-bd_sf"/>
</dbReference>
<feature type="compositionally biased region" description="Low complexity" evidence="8">
    <location>
        <begin position="416"/>
        <end position="427"/>
    </location>
</feature>
<keyword evidence="4" id="KW-0067">ATP-binding</keyword>
<evidence type="ECO:0000313" key="11">
    <source>
        <dbReference type="Proteomes" id="UP000030763"/>
    </source>
</evidence>
<evidence type="ECO:0000256" key="8">
    <source>
        <dbReference type="SAM" id="MobiDB-lite"/>
    </source>
</evidence>
<dbReference type="PANTHER" id="PTHR11538:SF41">
    <property type="entry name" value="PHENYLALANINE--TRNA LIGASE, MITOCHONDRIAL"/>
    <property type="match status" value="1"/>
</dbReference>
<evidence type="ECO:0000256" key="7">
    <source>
        <dbReference type="SAM" id="Coils"/>
    </source>
</evidence>
<dbReference type="Gene3D" id="3.30.70.380">
    <property type="entry name" value="Ferrodoxin-fold anticodon-binding domain"/>
    <property type="match status" value="1"/>
</dbReference>
<proteinExistence type="inferred from homology"/>
<feature type="compositionally biased region" description="Basic and acidic residues" evidence="8">
    <location>
        <begin position="711"/>
        <end position="728"/>
    </location>
</feature>
<feature type="region of interest" description="Disordered" evidence="8">
    <location>
        <begin position="697"/>
        <end position="728"/>
    </location>
</feature>
<dbReference type="InterPro" id="IPR045864">
    <property type="entry name" value="aa-tRNA-synth_II/BPL/LPL"/>
</dbReference>
<evidence type="ECO:0000256" key="3">
    <source>
        <dbReference type="ARBA" id="ARBA00022741"/>
    </source>
</evidence>
<dbReference type="AlphaFoldDB" id="U6MD53"/>
<organism evidence="10 11">
    <name type="scientific">Eimeria maxima</name>
    <name type="common">Coccidian parasite</name>
    <dbReference type="NCBI Taxonomy" id="5804"/>
    <lineage>
        <taxon>Eukaryota</taxon>
        <taxon>Sar</taxon>
        <taxon>Alveolata</taxon>
        <taxon>Apicomplexa</taxon>
        <taxon>Conoidasida</taxon>
        <taxon>Coccidia</taxon>
        <taxon>Eucoccidiorida</taxon>
        <taxon>Eimeriorina</taxon>
        <taxon>Eimeriidae</taxon>
        <taxon>Eimeria</taxon>
    </lineage>
</organism>
<keyword evidence="2" id="KW-0436">Ligase</keyword>
<accession>U6MD53</accession>